<organism evidence="5 6">
    <name type="scientific">Dendrobium nobile</name>
    <name type="common">Orchid</name>
    <dbReference type="NCBI Taxonomy" id="94219"/>
    <lineage>
        <taxon>Eukaryota</taxon>
        <taxon>Viridiplantae</taxon>
        <taxon>Streptophyta</taxon>
        <taxon>Embryophyta</taxon>
        <taxon>Tracheophyta</taxon>
        <taxon>Spermatophyta</taxon>
        <taxon>Magnoliopsida</taxon>
        <taxon>Liliopsida</taxon>
        <taxon>Asparagales</taxon>
        <taxon>Orchidaceae</taxon>
        <taxon>Epidendroideae</taxon>
        <taxon>Malaxideae</taxon>
        <taxon>Dendrobiinae</taxon>
        <taxon>Dendrobium</taxon>
    </lineage>
</organism>
<sequence>MEDSNTVPEIYIHENEEVHIEDNVVEPSDDVCNYDSVIIKKRRMMTSKVWGHFEMLSNPTNGKQMCKCKKCGAQYFCDSKNGTGNLRRYLQNCKRRDICDIGQLILRSCFNTSISMTDHKFDLVELRDLFSACIIMHDLSFQCVEWLNVLALLTYLCRDVELFSRNTSKIDCKKLFTKELSNI</sequence>
<dbReference type="GO" id="GO:0005634">
    <property type="term" value="C:nucleus"/>
    <property type="evidence" value="ECO:0007669"/>
    <property type="project" value="TreeGrafter"/>
</dbReference>
<evidence type="ECO:0000256" key="2">
    <source>
        <dbReference type="ARBA" id="ARBA00022771"/>
    </source>
</evidence>
<keyword evidence="6" id="KW-1185">Reference proteome</keyword>
<dbReference type="GO" id="GO:1990837">
    <property type="term" value="F:sequence-specific double-stranded DNA binding"/>
    <property type="evidence" value="ECO:0007669"/>
    <property type="project" value="TreeGrafter"/>
</dbReference>
<dbReference type="GO" id="GO:0008270">
    <property type="term" value="F:zinc ion binding"/>
    <property type="evidence" value="ECO:0007669"/>
    <property type="project" value="UniProtKB-KW"/>
</dbReference>
<gene>
    <name evidence="5" type="ORF">KFK09_020690</name>
</gene>
<evidence type="ECO:0000256" key="3">
    <source>
        <dbReference type="ARBA" id="ARBA00022833"/>
    </source>
</evidence>
<dbReference type="InterPro" id="IPR003656">
    <property type="entry name" value="Znf_BED"/>
</dbReference>
<dbReference type="AlphaFoldDB" id="A0A8T3ANX1"/>
<evidence type="ECO:0000259" key="4">
    <source>
        <dbReference type="Pfam" id="PF02892"/>
    </source>
</evidence>
<dbReference type="InterPro" id="IPR053031">
    <property type="entry name" value="Cuticle_assoc_protein"/>
</dbReference>
<keyword evidence="2" id="KW-0863">Zinc-finger</keyword>
<dbReference type="EMBL" id="JAGYWB010000015">
    <property type="protein sequence ID" value="KAI0497462.1"/>
    <property type="molecule type" value="Genomic_DNA"/>
</dbReference>
<reference evidence="5" key="1">
    <citation type="journal article" date="2022" name="Front. Genet.">
        <title>Chromosome-Scale Assembly of the Dendrobium nobile Genome Provides Insights Into the Molecular Mechanism of the Biosynthesis of the Medicinal Active Ingredient of Dendrobium.</title>
        <authorList>
            <person name="Xu Q."/>
            <person name="Niu S.-C."/>
            <person name="Li K.-L."/>
            <person name="Zheng P.-J."/>
            <person name="Zhang X.-J."/>
            <person name="Jia Y."/>
            <person name="Liu Y."/>
            <person name="Niu Y.-X."/>
            <person name="Yu L.-H."/>
            <person name="Chen D.-F."/>
            <person name="Zhang G.-Q."/>
        </authorList>
    </citation>
    <scope>NUCLEOTIDE SEQUENCE</scope>
    <source>
        <tissue evidence="5">Leaf</tissue>
    </source>
</reference>
<dbReference type="PANTHER" id="PTHR34396:SF24">
    <property type="entry name" value="BED-TYPE DOMAIN-CONTAINING PROTEIN"/>
    <property type="match status" value="1"/>
</dbReference>
<feature type="domain" description="BED-type" evidence="4">
    <location>
        <begin position="47"/>
        <end position="91"/>
    </location>
</feature>
<dbReference type="InterPro" id="IPR036236">
    <property type="entry name" value="Znf_C2H2_sf"/>
</dbReference>
<keyword evidence="1" id="KW-0479">Metal-binding</keyword>
<proteinExistence type="predicted"/>
<comment type="caution">
    <text evidence="5">The sequence shown here is derived from an EMBL/GenBank/DDBJ whole genome shotgun (WGS) entry which is preliminary data.</text>
</comment>
<evidence type="ECO:0000313" key="5">
    <source>
        <dbReference type="EMBL" id="KAI0497462.1"/>
    </source>
</evidence>
<accession>A0A8T3ANX1</accession>
<evidence type="ECO:0000256" key="1">
    <source>
        <dbReference type="ARBA" id="ARBA00022723"/>
    </source>
</evidence>
<dbReference type="Proteomes" id="UP000829196">
    <property type="component" value="Unassembled WGS sequence"/>
</dbReference>
<dbReference type="SUPFAM" id="SSF57667">
    <property type="entry name" value="beta-beta-alpha zinc fingers"/>
    <property type="match status" value="1"/>
</dbReference>
<dbReference type="SMART" id="SM00614">
    <property type="entry name" value="ZnF_BED"/>
    <property type="match status" value="1"/>
</dbReference>
<dbReference type="PANTHER" id="PTHR34396">
    <property type="entry name" value="OS03G0264950 PROTEIN-RELATED"/>
    <property type="match status" value="1"/>
</dbReference>
<evidence type="ECO:0000313" key="6">
    <source>
        <dbReference type="Proteomes" id="UP000829196"/>
    </source>
</evidence>
<dbReference type="GO" id="GO:0006357">
    <property type="term" value="P:regulation of transcription by RNA polymerase II"/>
    <property type="evidence" value="ECO:0007669"/>
    <property type="project" value="TreeGrafter"/>
</dbReference>
<name>A0A8T3ANX1_DENNO</name>
<keyword evidence="3" id="KW-0862">Zinc</keyword>
<dbReference type="Pfam" id="PF02892">
    <property type="entry name" value="zf-BED"/>
    <property type="match status" value="1"/>
</dbReference>
<dbReference type="OrthoDB" id="1873329at2759"/>
<protein>
    <recommendedName>
        <fullName evidence="4">BED-type domain-containing protein</fullName>
    </recommendedName>
</protein>